<dbReference type="AlphaFoldDB" id="E8Z6J2"/>
<protein>
    <submittedName>
        <fullName evidence="1">Uncharacterized protein</fullName>
    </submittedName>
</protein>
<organism evidence="1">
    <name type="scientific">Pfiesteria piscicida</name>
    <name type="common">Phantom dinoflagellate</name>
    <dbReference type="NCBI Taxonomy" id="71001"/>
    <lineage>
        <taxon>Eukaryota</taxon>
        <taxon>Sar</taxon>
        <taxon>Alveolata</taxon>
        <taxon>Dinophyceae</taxon>
        <taxon>Peridiniales</taxon>
        <taxon>Pfiesteriaceae</taxon>
        <taxon>Pfiesteria</taxon>
    </lineage>
</organism>
<dbReference type="EMBL" id="FJ600021">
    <property type="protein sequence ID" value="ACU45072.1"/>
    <property type="molecule type" value="mRNA"/>
</dbReference>
<feature type="non-terminal residue" evidence="1">
    <location>
        <position position="1"/>
    </location>
</feature>
<accession>E8Z6J2</accession>
<name>E8Z6J2_PFIPI</name>
<reference evidence="1" key="1">
    <citation type="submission" date="2008-12" db="EMBL/GenBank/DDBJ databases">
        <authorList>
            <person name="Zhang H."/>
            <person name="Lin S."/>
        </authorList>
    </citation>
    <scope>NUCLEOTIDE SEQUENCE</scope>
    <source>
        <strain evidence="1">CCMP1831</strain>
    </source>
</reference>
<sequence length="36" mass="4292">GYPKAKRFKEDFIFLFFHQLPLGWCCNLLESPSNNM</sequence>
<proteinExistence type="evidence at transcript level"/>
<reference evidence="1" key="2">
    <citation type="book" date="2010" name="PROCEEDINGS OF 13TH INTERNATIONAL CONFERENCE ON HARMFUL ALGAE" publisher="International Society For The Study of Harmful Algae" city="Hong Kong, China">
        <title>Dinoflagellate meta-transcriptomics enabled by spliced leader.</title>
        <editorList>
            <person name="Unknown A."/>
        </editorList>
        <authorList>
            <person name="Lin S."/>
            <person name="Zhang H."/>
        </authorList>
    </citation>
    <scope>NUCLEOTIDE SEQUENCE</scope>
    <source>
        <strain evidence="1">CCMP1831</strain>
    </source>
</reference>
<evidence type="ECO:0000313" key="1">
    <source>
        <dbReference type="EMBL" id="ACU45072.1"/>
    </source>
</evidence>